<dbReference type="Gene3D" id="4.10.1240.10">
    <property type="entry name" value="GPCR, family 2, extracellular hormone receptor domain"/>
    <property type="match status" value="1"/>
</dbReference>
<comment type="similarity">
    <text evidence="2">Belongs to the G-protein coupled receptor 2 family.</text>
</comment>
<evidence type="ECO:0000313" key="15">
    <source>
        <dbReference type="EMBL" id="KAG2460549.1"/>
    </source>
</evidence>
<keyword evidence="4 11" id="KW-0812">Transmembrane</keyword>
<dbReference type="InterPro" id="IPR050332">
    <property type="entry name" value="GPCR_2"/>
</dbReference>
<dbReference type="AlphaFoldDB" id="A0A8X7X423"/>
<dbReference type="PROSITE" id="PS50261">
    <property type="entry name" value="G_PROTEIN_RECEP_F2_4"/>
    <property type="match status" value="2"/>
</dbReference>
<dbReference type="Proteomes" id="UP000886611">
    <property type="component" value="Unassembled WGS sequence"/>
</dbReference>
<evidence type="ECO:0000256" key="4">
    <source>
        <dbReference type="ARBA" id="ARBA00022692"/>
    </source>
</evidence>
<dbReference type="Pfam" id="PF02793">
    <property type="entry name" value="HRM"/>
    <property type="match status" value="1"/>
</dbReference>
<dbReference type="PANTHER" id="PTHR45620:SF23">
    <property type="entry name" value="GLUCAGON-LIKE PEPTIDE 2 RECEPTOR"/>
    <property type="match status" value="1"/>
</dbReference>
<evidence type="ECO:0000259" key="13">
    <source>
        <dbReference type="PROSITE" id="PS50227"/>
    </source>
</evidence>
<evidence type="ECO:0000313" key="16">
    <source>
        <dbReference type="Proteomes" id="UP000886611"/>
    </source>
</evidence>
<dbReference type="InterPro" id="IPR001879">
    <property type="entry name" value="GPCR_2_extracellular_dom"/>
</dbReference>
<feature type="chain" id="PRO_5036450991" evidence="12">
    <location>
        <begin position="28"/>
        <end position="392"/>
    </location>
</feature>
<dbReference type="EMBL" id="JAATIS010004753">
    <property type="protein sequence ID" value="KAG2460549.1"/>
    <property type="molecule type" value="Genomic_DNA"/>
</dbReference>
<evidence type="ECO:0000256" key="7">
    <source>
        <dbReference type="ARBA" id="ARBA00023136"/>
    </source>
</evidence>
<dbReference type="PROSITE" id="PS00649">
    <property type="entry name" value="G_PROTEIN_RECEP_F2_1"/>
    <property type="match status" value="1"/>
</dbReference>
<dbReference type="InterPro" id="IPR000832">
    <property type="entry name" value="GPCR_2_secretin-like"/>
</dbReference>
<dbReference type="PRINTS" id="PR00249">
    <property type="entry name" value="GPCRSECRETIN"/>
</dbReference>
<keyword evidence="5 11" id="KW-1133">Transmembrane helix</keyword>
<dbReference type="SMART" id="SM00008">
    <property type="entry name" value="HormR"/>
    <property type="match status" value="1"/>
</dbReference>
<dbReference type="GO" id="GO:0004967">
    <property type="term" value="F:glucagon receptor activity"/>
    <property type="evidence" value="ECO:0007669"/>
    <property type="project" value="TreeGrafter"/>
</dbReference>
<dbReference type="GO" id="GO:0017046">
    <property type="term" value="F:peptide hormone binding"/>
    <property type="evidence" value="ECO:0007669"/>
    <property type="project" value="TreeGrafter"/>
</dbReference>
<feature type="domain" description="G-protein coupled receptors family 2 profile 1" evidence="13">
    <location>
        <begin position="30"/>
        <end position="97"/>
    </location>
</feature>
<evidence type="ECO:0000256" key="12">
    <source>
        <dbReference type="SAM" id="SignalP"/>
    </source>
</evidence>
<feature type="transmembrane region" description="Helical" evidence="11">
    <location>
        <begin position="256"/>
        <end position="279"/>
    </location>
</feature>
<dbReference type="PANTHER" id="PTHR45620">
    <property type="entry name" value="PDF RECEPTOR-LIKE PROTEIN-RELATED"/>
    <property type="match status" value="1"/>
</dbReference>
<dbReference type="SUPFAM" id="SSF111418">
    <property type="entry name" value="Hormone receptor domain"/>
    <property type="match status" value="1"/>
</dbReference>
<keyword evidence="12" id="KW-0732">Signal</keyword>
<keyword evidence="8" id="KW-0675">Receptor</keyword>
<dbReference type="InterPro" id="IPR036445">
    <property type="entry name" value="GPCR_2_extracell_dom_sf"/>
</dbReference>
<evidence type="ECO:0000256" key="9">
    <source>
        <dbReference type="ARBA" id="ARBA00023180"/>
    </source>
</evidence>
<reference evidence="15 16" key="1">
    <citation type="journal article" date="2021" name="Cell">
        <title>Tracing the genetic footprints of vertebrate landing in non-teleost ray-finned fishes.</title>
        <authorList>
            <person name="Bi X."/>
            <person name="Wang K."/>
            <person name="Yang L."/>
            <person name="Pan H."/>
            <person name="Jiang H."/>
            <person name="Wei Q."/>
            <person name="Fang M."/>
            <person name="Yu H."/>
            <person name="Zhu C."/>
            <person name="Cai Y."/>
            <person name="He Y."/>
            <person name="Gan X."/>
            <person name="Zeng H."/>
            <person name="Yu D."/>
            <person name="Zhu Y."/>
            <person name="Jiang H."/>
            <person name="Qiu Q."/>
            <person name="Yang H."/>
            <person name="Zhang Y.E."/>
            <person name="Wang W."/>
            <person name="Zhu M."/>
            <person name="He S."/>
            <person name="Zhang G."/>
        </authorList>
    </citation>
    <scope>NUCLEOTIDE SEQUENCE [LARGE SCALE GENOMIC DNA]</scope>
    <source>
        <strain evidence="15">Bchr_013</strain>
    </source>
</reference>
<proteinExistence type="inferred from homology"/>
<dbReference type="GO" id="GO:0007188">
    <property type="term" value="P:adenylate cyclase-modulating G protein-coupled receptor signaling pathway"/>
    <property type="evidence" value="ECO:0007669"/>
    <property type="project" value="TreeGrafter"/>
</dbReference>
<keyword evidence="16" id="KW-1185">Reference proteome</keyword>
<dbReference type="PROSITE" id="PS00650">
    <property type="entry name" value="G_PROTEIN_RECEP_F2_2"/>
    <property type="match status" value="1"/>
</dbReference>
<dbReference type="PROSITE" id="PS50227">
    <property type="entry name" value="G_PROTEIN_RECEP_F2_3"/>
    <property type="match status" value="1"/>
</dbReference>
<feature type="transmembrane region" description="Helical" evidence="11">
    <location>
        <begin position="150"/>
        <end position="174"/>
    </location>
</feature>
<gene>
    <name evidence="15" type="primary">Glp2r</name>
    <name evidence="15" type="ORF">GTO96_0011640</name>
</gene>
<keyword evidence="3" id="KW-1003">Cell membrane</keyword>
<feature type="transmembrane region" description="Helical" evidence="11">
    <location>
        <begin position="225"/>
        <end position="244"/>
    </location>
</feature>
<evidence type="ECO:0000256" key="11">
    <source>
        <dbReference type="SAM" id="Phobius"/>
    </source>
</evidence>
<dbReference type="Gene3D" id="1.20.1070.10">
    <property type="entry name" value="Rhodopsin 7-helix transmembrane proteins"/>
    <property type="match status" value="2"/>
</dbReference>
<dbReference type="GO" id="GO:0005886">
    <property type="term" value="C:plasma membrane"/>
    <property type="evidence" value="ECO:0007669"/>
    <property type="project" value="UniProtKB-SubCell"/>
</dbReference>
<keyword evidence="7 11" id="KW-0472">Membrane</keyword>
<evidence type="ECO:0000256" key="5">
    <source>
        <dbReference type="ARBA" id="ARBA00022989"/>
    </source>
</evidence>
<feature type="domain" description="G-protein coupled receptors family 2 profile 2" evidence="14">
    <location>
        <begin position="113"/>
        <end position="166"/>
    </location>
</feature>
<feature type="transmembrane region" description="Helical" evidence="11">
    <location>
        <begin position="119"/>
        <end position="138"/>
    </location>
</feature>
<dbReference type="InterPro" id="IPR017983">
    <property type="entry name" value="GPCR_2_secretin-like_CS"/>
</dbReference>
<feature type="non-terminal residue" evidence="15">
    <location>
        <position position="1"/>
    </location>
</feature>
<evidence type="ECO:0000256" key="1">
    <source>
        <dbReference type="ARBA" id="ARBA00004651"/>
    </source>
</evidence>
<name>A0A8X7X423_POLSE</name>
<accession>A0A8X7X423</accession>
<keyword evidence="10" id="KW-0807">Transducer</keyword>
<evidence type="ECO:0000256" key="8">
    <source>
        <dbReference type="ARBA" id="ARBA00023170"/>
    </source>
</evidence>
<dbReference type="InterPro" id="IPR017981">
    <property type="entry name" value="GPCR_2-like_7TM"/>
</dbReference>
<feature type="signal peptide" evidence="12">
    <location>
        <begin position="1"/>
        <end position="27"/>
    </location>
</feature>
<evidence type="ECO:0000256" key="2">
    <source>
        <dbReference type="ARBA" id="ARBA00005314"/>
    </source>
</evidence>
<comment type="caution">
    <text evidence="15">The sequence shown here is derived from an EMBL/GenBank/DDBJ whole genome shotgun (WGS) entry which is preliminary data.</text>
</comment>
<protein>
    <submittedName>
        <fullName evidence="15">GLP2R protein</fullName>
    </submittedName>
</protein>
<evidence type="ECO:0000256" key="6">
    <source>
        <dbReference type="ARBA" id="ARBA00023040"/>
    </source>
</evidence>
<keyword evidence="6" id="KW-0297">G-protein coupled receptor</keyword>
<evidence type="ECO:0000256" key="3">
    <source>
        <dbReference type="ARBA" id="ARBA00022475"/>
    </source>
</evidence>
<dbReference type="GO" id="GO:0007166">
    <property type="term" value="P:cell surface receptor signaling pathway"/>
    <property type="evidence" value="ECO:0007669"/>
    <property type="project" value="InterPro"/>
</dbReference>
<evidence type="ECO:0000259" key="14">
    <source>
        <dbReference type="PROSITE" id="PS50261"/>
    </source>
</evidence>
<feature type="transmembrane region" description="Helical" evidence="11">
    <location>
        <begin position="186"/>
        <end position="205"/>
    </location>
</feature>
<evidence type="ECO:0000256" key="10">
    <source>
        <dbReference type="ARBA" id="ARBA00023224"/>
    </source>
</evidence>
<feature type="non-terminal residue" evidence="15">
    <location>
        <position position="392"/>
    </location>
</feature>
<organism evidence="15 16">
    <name type="scientific">Polypterus senegalus</name>
    <name type="common">Senegal bichir</name>
    <dbReference type="NCBI Taxonomy" id="55291"/>
    <lineage>
        <taxon>Eukaryota</taxon>
        <taxon>Metazoa</taxon>
        <taxon>Chordata</taxon>
        <taxon>Craniata</taxon>
        <taxon>Vertebrata</taxon>
        <taxon>Euteleostomi</taxon>
        <taxon>Actinopterygii</taxon>
        <taxon>Polypteriformes</taxon>
        <taxon>Polypteridae</taxon>
        <taxon>Polypterus</taxon>
    </lineage>
</organism>
<keyword evidence="9" id="KW-0325">Glycoprotein</keyword>
<feature type="domain" description="G-protein coupled receptors family 2 profile 2" evidence="14">
    <location>
        <begin position="192"/>
        <end position="278"/>
    </location>
</feature>
<dbReference type="Pfam" id="PF00002">
    <property type="entry name" value="7tm_2"/>
    <property type="match status" value="2"/>
</dbReference>
<sequence length="392" mass="44812">MPPSTNSQPSSSSSMLTLLYCMSPAAGVICNGTFDQFACWPDSPPGNVSVPCPFYLPWIAEGRAGKLYRYCTENGTWLAVGGTKEIWRDHSECSEQYHHFQQQEKQHVLLTTLRYISTIGYSLSLVSLSLAVFILMFVSKLHCTRNQIHVHLFASFMLRAVVVLVKDLLLHITYSQRPTEETGWRYYFNSEVNFIIFIKILRLLLSKLKAHQTPFNDYKYRLARATLVLIPLLGTQEFVFMFVTDEQVSGRLHIRLFVQLPISSFQGFIVSLLYCFASWEVQAELKKRWRLFLFTHQNEQASCFLEKPFKYLGKYSSGRRTNHYFNQNECYGDVKRPSNVQLLQVTTNPTGNLCPAGLNEGQCYTRGGSLSSSEWDGTLGETVEEILDESGM</sequence>
<comment type="subcellular location">
    <subcellularLocation>
        <location evidence="1">Cell membrane</location>
        <topology evidence="1">Multi-pass membrane protein</topology>
    </subcellularLocation>
</comment>